<organism evidence="1 2">
    <name type="scientific">Sporolactobacillus shoreae</name>
    <dbReference type="NCBI Taxonomy" id="1465501"/>
    <lineage>
        <taxon>Bacteria</taxon>
        <taxon>Bacillati</taxon>
        <taxon>Bacillota</taxon>
        <taxon>Bacilli</taxon>
        <taxon>Bacillales</taxon>
        <taxon>Sporolactobacillaceae</taxon>
        <taxon>Sporolactobacillus</taxon>
    </lineage>
</organism>
<dbReference type="Proteomes" id="UP000298347">
    <property type="component" value="Unassembled WGS sequence"/>
</dbReference>
<reference evidence="1 2" key="1">
    <citation type="journal article" date="2015" name="Int. J. Syst. Evol. Microbiol.">
        <title>Sporolactobacillus shoreae sp. nov. and Sporolactobacillus spathodeae sp. nov., two spore-forming lactic acid bacteria isolated from tree barks in Thailand.</title>
        <authorList>
            <person name="Thamacharoensuk T."/>
            <person name="Kitahara M."/>
            <person name="Ohkuma M."/>
            <person name="Thongchul N."/>
            <person name="Tanasupawat S."/>
        </authorList>
    </citation>
    <scope>NUCLEOTIDE SEQUENCE [LARGE SCALE GENOMIC DNA]</scope>
    <source>
        <strain evidence="1 2">BK92</strain>
    </source>
</reference>
<accession>A0A4Z0GN04</accession>
<dbReference type="PIRSF" id="PIRSF021383">
    <property type="entry name" value="YunB"/>
    <property type="match status" value="1"/>
</dbReference>
<name>A0A4Z0GN04_9BACL</name>
<dbReference type="NCBIfam" id="TIGR02832">
    <property type="entry name" value="spo_yunB"/>
    <property type="match status" value="1"/>
</dbReference>
<keyword evidence="2" id="KW-1185">Reference proteome</keyword>
<gene>
    <name evidence="1" type="primary">yunB</name>
    <name evidence="1" type="ORF">E4665_12715</name>
</gene>
<evidence type="ECO:0000313" key="1">
    <source>
        <dbReference type="EMBL" id="TGA97253.1"/>
    </source>
</evidence>
<evidence type="ECO:0000313" key="2">
    <source>
        <dbReference type="Proteomes" id="UP000298347"/>
    </source>
</evidence>
<proteinExistence type="predicted"/>
<dbReference type="InterPro" id="IPR014197">
    <property type="entry name" value="Sporulation_prot_YunB"/>
</dbReference>
<comment type="caution">
    <text evidence="1">The sequence shown here is derived from an EMBL/GenBank/DDBJ whole genome shotgun (WGS) entry which is preliminary data.</text>
</comment>
<dbReference type="EMBL" id="SRJD01000015">
    <property type="protein sequence ID" value="TGA97253.1"/>
    <property type="molecule type" value="Genomic_DNA"/>
</dbReference>
<dbReference type="AlphaFoldDB" id="A0A4Z0GN04"/>
<dbReference type="Pfam" id="PF09560">
    <property type="entry name" value="Spore_YunB"/>
    <property type="match status" value="1"/>
</dbReference>
<dbReference type="RefSeq" id="WP_135349168.1">
    <property type="nucleotide sequence ID" value="NZ_SRJD01000015.1"/>
</dbReference>
<sequence length="272" mass="29920">MFKPSRRYRRRTMPLRRVFLLSLIFFILFTSLGMWTVNEQMKPAVMGIAVTQAEQLGNYAINYGIGENVLSNISTANDPNQQPGIDTGKLIVTHRNAQNEVSDYDLNPAEASRIKGIISNRILWFLRSAEKGTISMTNGPGPDLEYQGRGKSEGIVADIPLGQILNNALLSNYGPRVPVRMDVVSNVQSDIRWDYKNIGINNIIFMIYLDVNVKVDIIVPFAIQTKTITQHIPIGSKVLPQGVPYYYSSNGGGVTPALPIQPPGGGAKSSGN</sequence>
<protein>
    <submittedName>
        <fullName evidence="1">Sporulation protein YunB</fullName>
    </submittedName>
</protein>
<dbReference type="OrthoDB" id="1649278at2"/>